<dbReference type="Pfam" id="PF20174">
    <property type="entry name" value="DUF6540"/>
    <property type="match status" value="1"/>
</dbReference>
<reference evidence="1 2" key="1">
    <citation type="submission" date="2015-07" db="EMBL/GenBank/DDBJ databases">
        <title>Comparative genomics of the Sigatoka disease complex on banana suggests a link between parallel evolutionary changes in Pseudocercospora fijiensis and Pseudocercospora eumusae and increased virulence on the banana host.</title>
        <authorList>
            <person name="Chang T.-C."/>
            <person name="Salvucci A."/>
            <person name="Crous P.W."/>
            <person name="Stergiopoulos I."/>
        </authorList>
    </citation>
    <scope>NUCLEOTIDE SEQUENCE [LARGE SCALE GENOMIC DNA]</scope>
    <source>
        <strain evidence="1 2">CBS 116634</strain>
    </source>
</reference>
<accession>A0A139GTM3</accession>
<comment type="caution">
    <text evidence="1">The sequence shown here is derived from an EMBL/GenBank/DDBJ whole genome shotgun (WGS) entry which is preliminary data.</text>
</comment>
<dbReference type="EMBL" id="LFZO01001182">
    <property type="protein sequence ID" value="KXS93527.1"/>
    <property type="molecule type" value="Genomic_DNA"/>
</dbReference>
<name>A0A139GTM3_9PEZI</name>
<sequence length="141" mass="15369">MAGKAHLSIVVWKGDPVDFPQYRHTALCFRFPDSLTPITIHVIGPPGEYVYELRGSDDPAFNHGIAGIVNVGMLSKSTTDSHLDRILRAVPVGNSNPEFNCQIWVEKALKSLENLHLLTDEAYLRGVDGMVDIIAGADGGE</sequence>
<protein>
    <submittedName>
        <fullName evidence="1">Uncharacterized protein</fullName>
    </submittedName>
</protein>
<evidence type="ECO:0000313" key="2">
    <source>
        <dbReference type="Proteomes" id="UP000073492"/>
    </source>
</evidence>
<organism evidence="1 2">
    <name type="scientific">Pseudocercospora musae</name>
    <dbReference type="NCBI Taxonomy" id="113226"/>
    <lineage>
        <taxon>Eukaryota</taxon>
        <taxon>Fungi</taxon>
        <taxon>Dikarya</taxon>
        <taxon>Ascomycota</taxon>
        <taxon>Pezizomycotina</taxon>
        <taxon>Dothideomycetes</taxon>
        <taxon>Dothideomycetidae</taxon>
        <taxon>Mycosphaerellales</taxon>
        <taxon>Mycosphaerellaceae</taxon>
        <taxon>Pseudocercospora</taxon>
    </lineage>
</organism>
<dbReference type="AlphaFoldDB" id="A0A139GTM3"/>
<dbReference type="STRING" id="113226.A0A139GTM3"/>
<keyword evidence="2" id="KW-1185">Reference proteome</keyword>
<evidence type="ECO:0000313" key="1">
    <source>
        <dbReference type="EMBL" id="KXS93527.1"/>
    </source>
</evidence>
<gene>
    <name evidence="1" type="ORF">AC579_3009</name>
</gene>
<dbReference type="Proteomes" id="UP000073492">
    <property type="component" value="Unassembled WGS sequence"/>
</dbReference>
<proteinExistence type="predicted"/>
<dbReference type="InterPro" id="IPR046670">
    <property type="entry name" value="DUF6540"/>
</dbReference>
<dbReference type="OrthoDB" id="37659at2759"/>